<dbReference type="EMBL" id="CP017269">
    <property type="protein sequence ID" value="AOT69524.1"/>
    <property type="molecule type" value="Genomic_DNA"/>
</dbReference>
<proteinExistence type="predicted"/>
<dbReference type="STRING" id="1424294.Gferi_08015"/>
<dbReference type="GO" id="GO:0008270">
    <property type="term" value="F:zinc ion binding"/>
    <property type="evidence" value="ECO:0007669"/>
    <property type="project" value="InterPro"/>
</dbReference>
<dbReference type="SMART" id="SM00829">
    <property type="entry name" value="PKS_ER"/>
    <property type="match status" value="1"/>
</dbReference>
<protein>
    <submittedName>
        <fullName evidence="3">Zn-dependent oxidoreductase</fullName>
    </submittedName>
</protein>
<dbReference type="InterPro" id="IPR050700">
    <property type="entry name" value="YIM1/Zinc_Alcohol_DH_Fams"/>
</dbReference>
<dbReference type="InterPro" id="IPR036291">
    <property type="entry name" value="NAD(P)-bd_dom_sf"/>
</dbReference>
<dbReference type="CDD" id="cd05289">
    <property type="entry name" value="MDR_like_2"/>
    <property type="match status" value="1"/>
</dbReference>
<sequence length="329" mass="36106">MKAIGLTIFGNPGIFEEIDVNLPDLSDSQVLVEVKASSINPGDEPLRSGEIFKSSVGGQWSEKLPIFLGSDVAGIVKAVGKKVTRFKVDDRVMGLTIHSGAYQDFVAIDEDHLTKFSEDISYEIAGAAPTITLTAKQALFDHGNLLKGQRVLIQGGAGGVGHAAIQLAKNHGAYVITTARKNNHDFVKVLGADEVYDYTEFDIADIINEKVDLVLDTVMETSIIKNNGALGEVGKKSLTVIKDNGKYVSIVSFGLNSYPIERNIEAHFFQSKPNHSDFEKVMSWIEMKELQIHIDKIFSLSPQGIEEAYIYSKKQSKKGRISVSKFQNK</sequence>
<dbReference type="SUPFAM" id="SSF51735">
    <property type="entry name" value="NAD(P)-binding Rossmann-fold domains"/>
    <property type="match status" value="1"/>
</dbReference>
<dbReference type="InterPro" id="IPR013154">
    <property type="entry name" value="ADH-like_N"/>
</dbReference>
<dbReference type="InterPro" id="IPR011032">
    <property type="entry name" value="GroES-like_sf"/>
</dbReference>
<dbReference type="PANTHER" id="PTHR11695:SF294">
    <property type="entry name" value="RETICULON-4-INTERACTING PROTEIN 1, MITOCHONDRIAL"/>
    <property type="match status" value="1"/>
</dbReference>
<organism evidence="3 4">
    <name type="scientific">Geosporobacter ferrireducens</name>
    <dbReference type="NCBI Taxonomy" id="1424294"/>
    <lineage>
        <taxon>Bacteria</taxon>
        <taxon>Bacillati</taxon>
        <taxon>Bacillota</taxon>
        <taxon>Clostridia</taxon>
        <taxon>Peptostreptococcales</taxon>
        <taxon>Thermotaleaceae</taxon>
        <taxon>Geosporobacter</taxon>
    </lineage>
</organism>
<evidence type="ECO:0000313" key="3">
    <source>
        <dbReference type="EMBL" id="AOT69524.1"/>
    </source>
</evidence>
<accession>A0A1D8GF48</accession>
<dbReference type="Pfam" id="PF13602">
    <property type="entry name" value="ADH_zinc_N_2"/>
    <property type="match status" value="1"/>
</dbReference>
<dbReference type="Pfam" id="PF08240">
    <property type="entry name" value="ADH_N"/>
    <property type="match status" value="1"/>
</dbReference>
<dbReference type="OrthoDB" id="9792162at2"/>
<dbReference type="InterPro" id="IPR002364">
    <property type="entry name" value="Quin_OxRdtase/zeta-crystal_CS"/>
</dbReference>
<keyword evidence="4" id="KW-1185">Reference proteome</keyword>
<dbReference type="PANTHER" id="PTHR11695">
    <property type="entry name" value="ALCOHOL DEHYDROGENASE RELATED"/>
    <property type="match status" value="1"/>
</dbReference>
<evidence type="ECO:0000259" key="2">
    <source>
        <dbReference type="SMART" id="SM00829"/>
    </source>
</evidence>
<dbReference type="Proteomes" id="UP000095743">
    <property type="component" value="Chromosome"/>
</dbReference>
<dbReference type="Gene3D" id="3.90.180.10">
    <property type="entry name" value="Medium-chain alcohol dehydrogenases, catalytic domain"/>
    <property type="match status" value="1"/>
</dbReference>
<dbReference type="GO" id="GO:0016491">
    <property type="term" value="F:oxidoreductase activity"/>
    <property type="evidence" value="ECO:0007669"/>
    <property type="project" value="UniProtKB-KW"/>
</dbReference>
<dbReference type="AlphaFoldDB" id="A0A1D8GF48"/>
<feature type="domain" description="Enoyl reductase (ER)" evidence="2">
    <location>
        <begin position="13"/>
        <end position="323"/>
    </location>
</feature>
<dbReference type="KEGG" id="gfe:Gferi_08015"/>
<dbReference type="Gene3D" id="3.40.50.720">
    <property type="entry name" value="NAD(P)-binding Rossmann-like Domain"/>
    <property type="match status" value="1"/>
</dbReference>
<dbReference type="SUPFAM" id="SSF50129">
    <property type="entry name" value="GroES-like"/>
    <property type="match status" value="1"/>
</dbReference>
<evidence type="ECO:0000313" key="4">
    <source>
        <dbReference type="Proteomes" id="UP000095743"/>
    </source>
</evidence>
<dbReference type="RefSeq" id="WP_069975294.1">
    <property type="nucleotide sequence ID" value="NZ_CP017269.1"/>
</dbReference>
<evidence type="ECO:0000256" key="1">
    <source>
        <dbReference type="ARBA" id="ARBA00023002"/>
    </source>
</evidence>
<gene>
    <name evidence="3" type="ORF">Gferi_08015</name>
</gene>
<dbReference type="InterPro" id="IPR020843">
    <property type="entry name" value="ER"/>
</dbReference>
<dbReference type="PROSITE" id="PS01162">
    <property type="entry name" value="QOR_ZETA_CRYSTAL"/>
    <property type="match status" value="1"/>
</dbReference>
<name>A0A1D8GF48_9FIRM</name>
<keyword evidence="1" id="KW-0560">Oxidoreductase</keyword>
<reference evidence="3 4" key="1">
    <citation type="submission" date="2016-09" db="EMBL/GenBank/DDBJ databases">
        <title>Genomic analysis reveals versatility of anaerobic energy metabolism of Geosporobacter ferrireducens IRF9 of phylum Firmicutes.</title>
        <authorList>
            <person name="Kim S.-J."/>
        </authorList>
    </citation>
    <scope>NUCLEOTIDE SEQUENCE [LARGE SCALE GENOMIC DNA]</scope>
    <source>
        <strain evidence="3 4">IRF9</strain>
    </source>
</reference>